<evidence type="ECO:0000256" key="9">
    <source>
        <dbReference type="RuleBase" id="RU004070"/>
    </source>
</evidence>
<dbReference type="InterPro" id="IPR033762">
    <property type="entry name" value="MCM_OB"/>
</dbReference>
<evidence type="ECO:0000313" key="12">
    <source>
        <dbReference type="Proteomes" id="UP000005270"/>
    </source>
</evidence>
<dbReference type="Pfam" id="PF14551">
    <property type="entry name" value="MCM_N"/>
    <property type="match status" value="1"/>
</dbReference>
<dbReference type="SUPFAM" id="SSF50249">
    <property type="entry name" value="Nucleic acid-binding proteins"/>
    <property type="match status" value="1"/>
</dbReference>
<feature type="domain" description="MCM C-terminal AAA(+) ATPase" evidence="10">
    <location>
        <begin position="302"/>
        <end position="508"/>
    </location>
</feature>
<dbReference type="GO" id="GO:0005524">
    <property type="term" value="F:ATP binding"/>
    <property type="evidence" value="ECO:0007669"/>
    <property type="project" value="UniProtKB-KW"/>
</dbReference>
<dbReference type="PANTHER" id="PTHR11630:SF66">
    <property type="entry name" value="DNA REPLICATION LICENSING FACTOR MCM4"/>
    <property type="match status" value="1"/>
</dbReference>
<dbReference type="Gene3D" id="1.10.10.10">
    <property type="entry name" value="Winged helix-like DNA-binding domain superfamily/Winged helix DNA-binding domain"/>
    <property type="match status" value="1"/>
</dbReference>
<keyword evidence="5" id="KW-0378">Hydrolase</keyword>
<gene>
    <name evidence="11" type="ordered locus">TCELL_0081</name>
</gene>
<dbReference type="HOGENOM" id="CLU_000995_6_0_2"/>
<evidence type="ECO:0000256" key="6">
    <source>
        <dbReference type="ARBA" id="ARBA00022806"/>
    </source>
</evidence>
<dbReference type="STRING" id="1184251.TCELL_0081"/>
<dbReference type="InterPro" id="IPR001208">
    <property type="entry name" value="MCM_dom"/>
</dbReference>
<dbReference type="RefSeq" id="WP_014736757.1">
    <property type="nucleotide sequence ID" value="NC_017954.1"/>
</dbReference>
<dbReference type="EMBL" id="CP003531">
    <property type="protein sequence ID" value="AFK50506.1"/>
    <property type="molecule type" value="Genomic_DNA"/>
</dbReference>
<evidence type="ECO:0000259" key="10">
    <source>
        <dbReference type="PROSITE" id="PS50051"/>
    </source>
</evidence>
<dbReference type="FunCoup" id="I3TCL8">
    <property type="interactions" value="134"/>
</dbReference>
<dbReference type="GeneID" id="13012349"/>
<evidence type="ECO:0000256" key="2">
    <source>
        <dbReference type="ARBA" id="ARBA00012551"/>
    </source>
</evidence>
<evidence type="ECO:0000256" key="8">
    <source>
        <dbReference type="ARBA" id="ARBA00023125"/>
    </source>
</evidence>
<dbReference type="Proteomes" id="UP000005270">
    <property type="component" value="Chromosome"/>
</dbReference>
<dbReference type="EC" id="3.6.4.12" evidence="2"/>
<dbReference type="InterPro" id="IPR027925">
    <property type="entry name" value="MCM_N"/>
</dbReference>
<dbReference type="SUPFAM" id="SSF52540">
    <property type="entry name" value="P-loop containing nucleoside triphosphate hydrolases"/>
    <property type="match status" value="1"/>
</dbReference>
<name>I3TCL8_THEC1</name>
<evidence type="ECO:0000256" key="1">
    <source>
        <dbReference type="ARBA" id="ARBA00008010"/>
    </source>
</evidence>
<dbReference type="GO" id="GO:0016787">
    <property type="term" value="F:hydrolase activity"/>
    <property type="evidence" value="ECO:0007669"/>
    <property type="project" value="UniProtKB-KW"/>
</dbReference>
<dbReference type="SMART" id="SM00350">
    <property type="entry name" value="MCM"/>
    <property type="match status" value="1"/>
</dbReference>
<dbReference type="GO" id="GO:0006260">
    <property type="term" value="P:DNA replication"/>
    <property type="evidence" value="ECO:0007669"/>
    <property type="project" value="UniProtKB-KW"/>
</dbReference>
<evidence type="ECO:0000313" key="11">
    <source>
        <dbReference type="EMBL" id="AFK50506.1"/>
    </source>
</evidence>
<protein>
    <recommendedName>
        <fullName evidence="2">DNA helicase</fullName>
        <ecNumber evidence="2">3.6.4.12</ecNumber>
    </recommendedName>
</protein>
<dbReference type="GO" id="GO:0017116">
    <property type="term" value="F:single-stranded DNA helicase activity"/>
    <property type="evidence" value="ECO:0007669"/>
    <property type="project" value="TreeGrafter"/>
</dbReference>
<dbReference type="PRINTS" id="PR01657">
    <property type="entry name" value="MCMFAMILY"/>
</dbReference>
<sequence length="707" mass="80331">MSSVVEAVQGREVKRAVDWKLKFYKFLQDFRDSAGVFKYRERIFRMTHMMQKSLVVDFSDVILYDRELARHVEEEPDQALEEFSSALMEYLEKEQPEYKEVVGKVYVRIRQPPRVLKIRELTSDYIGKFVAVEGIVTRVTRVEAKLVKAHYIHVTPDGDTHEFDFPEHGEMGERIEKPVVCPVCGRTGRFEIDLEKSKFVDWQKVVVQERPEEIPPGQIPRSIEVVLTGDLVDSARPGDRALITGVLRVMPTQAVQKAMGRSVFSFYIEANHVDVQQKVLEEIEITREDEEKIRELARDPWVREKIVASIAPSIYGYHDIKEAIALLLFGGVPKVMPDGTRIRGDIHVLLVGDPGTAKSQLLQYTARIAPRGIYTSGKGSTAAGLTATVLRDKTTGEYYLEAGAMVIADGGVAAIDEIDKMREEDRSAIHEALEQQTVSIAKAGIVARLNARASVLAAGNPRFGRYDLTQPISKNIDLPPTILSRFDLIFVIQDVPLPEKDRRLARHILGVHSDIEKAKPFIDPQLLKKYVSYARKYVRPQLTPEAMRLIEEFYVAMRKGGIKGEDLKTPPPIAITPRQLEGLIRLAEAHAKMALKDKVTIEDVEEAIRLMYATLRKVGFDIESKTIDIDVLETGVSRSKREKMKEFVRFLNETFEQVPEIEVSQLVKLAREKGFEKDFVYEMIQYLKNSGELYEPMPGKLAKTSRY</sequence>
<proteinExistence type="inferred from homology"/>
<dbReference type="InterPro" id="IPR027417">
    <property type="entry name" value="P-loop_NTPase"/>
</dbReference>
<dbReference type="InterPro" id="IPR041562">
    <property type="entry name" value="MCM_lid"/>
</dbReference>
<evidence type="ECO:0000256" key="7">
    <source>
        <dbReference type="ARBA" id="ARBA00022840"/>
    </source>
</evidence>
<dbReference type="InterPro" id="IPR036388">
    <property type="entry name" value="WH-like_DNA-bd_sf"/>
</dbReference>
<dbReference type="GO" id="GO:0003697">
    <property type="term" value="F:single-stranded DNA binding"/>
    <property type="evidence" value="ECO:0007669"/>
    <property type="project" value="TreeGrafter"/>
</dbReference>
<dbReference type="Gene3D" id="3.30.1640.10">
    <property type="entry name" value="mini-chromosome maintenance (MCM) complex, chain A, domain 1"/>
    <property type="match status" value="1"/>
</dbReference>
<keyword evidence="8 9" id="KW-0238">DNA-binding</keyword>
<evidence type="ECO:0000256" key="5">
    <source>
        <dbReference type="ARBA" id="ARBA00022801"/>
    </source>
</evidence>
<dbReference type="NCBIfam" id="NF040949">
    <property type="entry name" value="minchrom_main_MCM"/>
    <property type="match status" value="1"/>
</dbReference>
<keyword evidence="12" id="KW-1185">Reference proteome</keyword>
<dbReference type="KEGG" id="thg:TCELL_0081"/>
<dbReference type="Gene3D" id="3.40.50.300">
    <property type="entry name" value="P-loop containing nucleotide triphosphate hydrolases"/>
    <property type="match status" value="1"/>
</dbReference>
<keyword evidence="7 9" id="KW-0067">ATP-binding</keyword>
<dbReference type="Pfam" id="PF17207">
    <property type="entry name" value="MCM_OB"/>
    <property type="match status" value="1"/>
</dbReference>
<dbReference type="InParanoid" id="I3TCL8"/>
<keyword evidence="6" id="KW-0347">Helicase</keyword>
<dbReference type="eggNOG" id="arCOG00439">
    <property type="taxonomic scope" value="Archaea"/>
</dbReference>
<keyword evidence="4 9" id="KW-0547">Nucleotide-binding</keyword>
<dbReference type="FunFam" id="3.40.50.300:FF:000826">
    <property type="entry name" value="Replicative DNA helicase Mcm"/>
    <property type="match status" value="1"/>
</dbReference>
<dbReference type="Pfam" id="PF00493">
    <property type="entry name" value="MCM"/>
    <property type="match status" value="1"/>
</dbReference>
<evidence type="ECO:0000256" key="4">
    <source>
        <dbReference type="ARBA" id="ARBA00022741"/>
    </source>
</evidence>
<keyword evidence="3" id="KW-0235">DNA replication</keyword>
<comment type="similarity">
    <text evidence="1 9">Belongs to the MCM family.</text>
</comment>
<reference evidence="11 12" key="1">
    <citation type="journal article" date="2012" name="J. Bacteriol.">
        <title>Complete genome sequence of the hyperthermophilic cellulolytic Crenarchaeon 'Thermogladius cellulolyticus' 1633.</title>
        <authorList>
            <person name="Mardanov A.V."/>
            <person name="Kochetkova T.V."/>
            <person name="Beletsky A.V."/>
            <person name="Bonch-Osmolovskaya E.A."/>
            <person name="Ravin N.V."/>
            <person name="Skryabin K.G."/>
        </authorList>
    </citation>
    <scope>NUCLEOTIDE SEQUENCE [LARGE SCALE GENOMIC DNA]</scope>
    <source>
        <strain evidence="12">DSM 22663 / VKM B-2946 / 1633</strain>
    </source>
</reference>
<dbReference type="Gene3D" id="2.40.50.140">
    <property type="entry name" value="Nucleic acid-binding proteins"/>
    <property type="match status" value="1"/>
</dbReference>
<dbReference type="InterPro" id="IPR031327">
    <property type="entry name" value="MCM"/>
</dbReference>
<dbReference type="Pfam" id="PF17855">
    <property type="entry name" value="MCM_lid"/>
    <property type="match status" value="1"/>
</dbReference>
<dbReference type="PANTHER" id="PTHR11630">
    <property type="entry name" value="DNA REPLICATION LICENSING FACTOR MCM FAMILY MEMBER"/>
    <property type="match status" value="1"/>
</dbReference>
<evidence type="ECO:0000256" key="3">
    <source>
        <dbReference type="ARBA" id="ARBA00022705"/>
    </source>
</evidence>
<organism evidence="11 12">
    <name type="scientific">Thermogladius calderae (strain DSM 22663 / VKM B-2946 / 1633)</name>
    <dbReference type="NCBI Taxonomy" id="1184251"/>
    <lineage>
        <taxon>Archaea</taxon>
        <taxon>Thermoproteota</taxon>
        <taxon>Thermoprotei</taxon>
        <taxon>Desulfurococcales</taxon>
        <taxon>Desulfurococcaceae</taxon>
        <taxon>Thermogladius</taxon>
    </lineage>
</organism>
<dbReference type="GO" id="GO:0042555">
    <property type="term" value="C:MCM complex"/>
    <property type="evidence" value="ECO:0007669"/>
    <property type="project" value="TreeGrafter"/>
</dbReference>
<dbReference type="InterPro" id="IPR012340">
    <property type="entry name" value="NA-bd_OB-fold"/>
</dbReference>
<dbReference type="Gene3D" id="2.20.28.10">
    <property type="match status" value="1"/>
</dbReference>
<accession>I3TCL8</accession>
<dbReference type="AlphaFoldDB" id="I3TCL8"/>
<dbReference type="PROSITE" id="PS50051">
    <property type="entry name" value="MCM_2"/>
    <property type="match status" value="1"/>
</dbReference>